<keyword evidence="1" id="KW-0812">Transmembrane</keyword>
<keyword evidence="1" id="KW-1133">Transmembrane helix</keyword>
<accession>A0A3S7QGG4</accession>
<dbReference type="AlphaFoldDB" id="A0A3S7QGG4"/>
<keyword evidence="1" id="KW-0472">Membrane</keyword>
<reference evidence="2" key="1">
    <citation type="submission" date="2018-05" db="EMBL/GenBank/DDBJ databases">
        <title>Complete Sequences of Plasmids Bearing rmtG 16S rRNA Methyltransferase Gene in Enterobacter hormaechei in Brazil.</title>
        <authorList>
            <person name="Bueno M.F.C."/>
            <person name="Martins E.R."/>
            <person name="Francisco G.R."/>
            <person name="Casella T."/>
            <person name="Garcia D.O."/>
            <person name="de Vasconcelos A.T.R."/>
            <person name="de Almeida L.G."/>
            <person name="Gerber A.L."/>
            <person name="Nogueira M.C.L."/>
        </authorList>
    </citation>
    <scope>NUCLEOTIDE SEQUENCE</scope>
    <source>
        <strain evidence="2">Ec09</strain>
        <plasmid evidence="2">pEc09</plasmid>
    </source>
</reference>
<keyword evidence="2" id="KW-0614">Plasmid</keyword>
<feature type="transmembrane region" description="Helical" evidence="1">
    <location>
        <begin position="31"/>
        <end position="53"/>
    </location>
</feature>
<sequence length="71" mass="7956">MCHYKNLGRLCFLAGLIVGLSSLLVDHSDIQRILCFLLGMIGYGLFSGLSLYVEQIKNSSPKSPKLIKERR</sequence>
<geneLocation type="plasmid" evidence="3">
    <name>pEc13</name>
</geneLocation>
<evidence type="ECO:0000313" key="3">
    <source>
        <dbReference type="EMBL" id="AXJ99801.1"/>
    </source>
</evidence>
<dbReference type="EMBL" id="MH325468">
    <property type="protein sequence ID" value="AXJ99542.1"/>
    <property type="molecule type" value="Genomic_DNA"/>
</dbReference>
<evidence type="ECO:0000313" key="2">
    <source>
        <dbReference type="EMBL" id="AXJ99542.1"/>
    </source>
</evidence>
<organism evidence="2">
    <name type="scientific">Enterobacter hormaechei</name>
    <dbReference type="NCBI Taxonomy" id="158836"/>
    <lineage>
        <taxon>Bacteria</taxon>
        <taxon>Pseudomonadati</taxon>
        <taxon>Pseudomonadota</taxon>
        <taxon>Gammaproteobacteria</taxon>
        <taxon>Enterobacterales</taxon>
        <taxon>Enterobacteriaceae</taxon>
        <taxon>Enterobacter</taxon>
        <taxon>Enterobacter cloacae complex</taxon>
    </lineage>
</organism>
<feature type="transmembrane region" description="Helical" evidence="1">
    <location>
        <begin position="7"/>
        <end position="25"/>
    </location>
</feature>
<geneLocation type="plasmid" evidence="2">
    <name>pEc09</name>
</geneLocation>
<proteinExistence type="predicted"/>
<dbReference type="EMBL" id="MH325469">
    <property type="protein sequence ID" value="AXJ99801.1"/>
    <property type="molecule type" value="Genomic_DNA"/>
</dbReference>
<reference evidence="3" key="2">
    <citation type="submission" date="2018-05" db="EMBL/GenBank/DDBJ databases">
        <title>Complete Sequences of Plasmids Bearing rmtG 16S rRNA Methyltransferase Gene in Enterobacter hormaechei in Brazil.</title>
        <authorList>
            <person name="Martins E.R."/>
            <person name="Bueno M.F.C."/>
            <person name="Francisco G.R."/>
            <person name="Casella T."/>
            <person name="Garcia D.O."/>
            <person name="de Vasconcelos A.T.R."/>
            <person name="de Almeida L.G."/>
            <person name="Gerber A.L."/>
            <person name="Nogueira M.C.L."/>
        </authorList>
    </citation>
    <scope>NUCLEOTIDE SEQUENCE</scope>
    <source>
        <strain evidence="3">Ec13</strain>
        <plasmid evidence="3">pEc13</plasmid>
    </source>
</reference>
<protein>
    <submittedName>
        <fullName evidence="2">Uncharacterized protein</fullName>
    </submittedName>
</protein>
<evidence type="ECO:0000256" key="1">
    <source>
        <dbReference type="SAM" id="Phobius"/>
    </source>
</evidence>
<name>A0A3S7QGG4_9ENTR</name>